<dbReference type="InterPro" id="IPR051706">
    <property type="entry name" value="Glycosyltransferase_domain"/>
</dbReference>
<reference evidence="2 3" key="1">
    <citation type="submission" date="2016-10" db="EMBL/GenBank/DDBJ databases">
        <authorList>
            <person name="de Groot N.N."/>
        </authorList>
    </citation>
    <scope>NUCLEOTIDE SEQUENCE [LARGE SCALE GENOMIC DNA]</scope>
    <source>
        <strain evidence="2 3">CGMCC 1.6848</strain>
    </source>
</reference>
<dbReference type="InterPro" id="IPR007577">
    <property type="entry name" value="GlycoTrfase_DXD_sugar-bd_CS"/>
</dbReference>
<organism evidence="2 3">
    <name type="scientific">Modicisalibacter xianhensis</name>
    <dbReference type="NCBI Taxonomy" id="442341"/>
    <lineage>
        <taxon>Bacteria</taxon>
        <taxon>Pseudomonadati</taxon>
        <taxon>Pseudomonadota</taxon>
        <taxon>Gammaproteobacteria</taxon>
        <taxon>Oceanospirillales</taxon>
        <taxon>Halomonadaceae</taxon>
        <taxon>Modicisalibacter</taxon>
    </lineage>
</organism>
<keyword evidence="3" id="KW-1185">Reference proteome</keyword>
<name>A0A1I2ZC78_9GAMM</name>
<dbReference type="EMBL" id="FOPY01000003">
    <property type="protein sequence ID" value="SFH35468.1"/>
    <property type="molecule type" value="Genomic_DNA"/>
</dbReference>
<dbReference type="GO" id="GO:0051999">
    <property type="term" value="P:mannosyl-inositol phosphorylceramide biosynthetic process"/>
    <property type="evidence" value="ECO:0007669"/>
    <property type="project" value="TreeGrafter"/>
</dbReference>
<dbReference type="AlphaFoldDB" id="A0A1I2ZC78"/>
<keyword evidence="1" id="KW-0808">Transferase</keyword>
<dbReference type="Proteomes" id="UP000199040">
    <property type="component" value="Unassembled WGS sequence"/>
</dbReference>
<evidence type="ECO:0000313" key="3">
    <source>
        <dbReference type="Proteomes" id="UP000199040"/>
    </source>
</evidence>
<dbReference type="Gene3D" id="3.90.550.20">
    <property type="match status" value="1"/>
</dbReference>
<dbReference type="InterPro" id="IPR029044">
    <property type="entry name" value="Nucleotide-diphossugar_trans"/>
</dbReference>
<dbReference type="GO" id="GO:0000030">
    <property type="term" value="F:mannosyltransferase activity"/>
    <property type="evidence" value="ECO:0007669"/>
    <property type="project" value="TreeGrafter"/>
</dbReference>
<protein>
    <submittedName>
        <fullName evidence="2">Capsular polysaccharide synthesis protein</fullName>
    </submittedName>
</protein>
<dbReference type="GO" id="GO:0016020">
    <property type="term" value="C:membrane"/>
    <property type="evidence" value="ECO:0007669"/>
    <property type="project" value="GOC"/>
</dbReference>
<dbReference type="Pfam" id="PF04488">
    <property type="entry name" value="Gly_transf_sug"/>
    <property type="match status" value="1"/>
</dbReference>
<dbReference type="PANTHER" id="PTHR32385:SF15">
    <property type="entry name" value="INOSITOL PHOSPHOCERAMIDE MANNOSYLTRANSFERASE 1"/>
    <property type="match status" value="1"/>
</dbReference>
<proteinExistence type="predicted"/>
<accession>A0A1I2ZC78</accession>
<gene>
    <name evidence="2" type="ORF">SAMN04487959_10339</name>
</gene>
<sequence>MFQSQGRQSFLDINMVPKKLHYCWFGKGELPELYKECISTWGANMPEYEIFLWTEDNISIDTPFLSYAIKNKKWAFVSDYIRLRAIEQHGGVYLDTDIEVIKSFDSLLKYSCFLGYEDVGRLNTAVLGAVAGHPFIKDCRELMEERFANNKPYLIAPEVASVCAEKYLSDNDFFTCPEEYFYPYNPYAKHDRKFLMNKYVTENTYAIHHWGKGWKLGFFDRLKKKFECLA</sequence>
<dbReference type="SUPFAM" id="SSF53448">
    <property type="entry name" value="Nucleotide-diphospho-sugar transferases"/>
    <property type="match status" value="1"/>
</dbReference>
<evidence type="ECO:0000313" key="2">
    <source>
        <dbReference type="EMBL" id="SFH35468.1"/>
    </source>
</evidence>
<dbReference type="PANTHER" id="PTHR32385">
    <property type="entry name" value="MANNOSYL PHOSPHORYLINOSITOL CERAMIDE SYNTHASE"/>
    <property type="match status" value="1"/>
</dbReference>
<dbReference type="STRING" id="442341.SAMN04487959_10339"/>
<evidence type="ECO:0000256" key="1">
    <source>
        <dbReference type="ARBA" id="ARBA00022679"/>
    </source>
</evidence>